<comment type="caution">
    <text evidence="1">The sequence shown here is derived from an EMBL/GenBank/DDBJ whole genome shotgun (WGS) entry which is preliminary data.</text>
</comment>
<dbReference type="VEuPathDB" id="TrichDB:TRFO_19672"/>
<dbReference type="InterPro" id="IPR016024">
    <property type="entry name" value="ARM-type_fold"/>
</dbReference>
<gene>
    <name evidence="1" type="ORF">TRFO_19672</name>
</gene>
<dbReference type="AlphaFoldDB" id="A0A1J4KHN4"/>
<protein>
    <submittedName>
        <fullName evidence="1">Uncharacterized protein</fullName>
    </submittedName>
</protein>
<dbReference type="EMBL" id="MLAK01000599">
    <property type="protein sequence ID" value="OHT10881.1"/>
    <property type="molecule type" value="Genomic_DNA"/>
</dbReference>
<accession>A0A1J4KHN4</accession>
<sequence>MMKIRSFKSISNKHDVIKECISFHVNEEHNEIDHTMKIHDDIWTNLFPVLKSNEQNQIEENLEILYDFLTQFDYKITFPEMNFTQFLSLLSNNVQEIQVLAVNILLQYIFHNIENGRMFVQNHIFEFLFNQIMLFNEQTFVLFPILRALVSVDFETSLKMFQFFPSQFFIELTKNEILNQELGIFVFNLSEYELDEQLQHFTLLIISKLFPFQDPKTLQYLSHALLNLSDKDNFCFPCYSSLQFDHILIYLLENPKLHCVLPINLFLFNILPFYKELNINAKIIEAIIKYSLNPRKIKRCESSLKLLRKLLYMKILSIDKIIDTDLEIALINVFHYKKSSYSTKREISHFLMSFSLDLCFERFNHLIVCGLPQIIEFIFLSDDLTLLLLCRDVLEKFIPLFISGNTLAFLRIQLLECLKPEIIDHMLLDSGNDEVILFASNLRNLASLFSNDEISNT</sequence>
<dbReference type="RefSeq" id="XP_068364017.1">
    <property type="nucleotide sequence ID" value="XM_068500931.1"/>
</dbReference>
<organism evidence="1 2">
    <name type="scientific">Tritrichomonas foetus</name>
    <dbReference type="NCBI Taxonomy" id="1144522"/>
    <lineage>
        <taxon>Eukaryota</taxon>
        <taxon>Metamonada</taxon>
        <taxon>Parabasalia</taxon>
        <taxon>Tritrichomonadida</taxon>
        <taxon>Tritrichomonadidae</taxon>
        <taxon>Tritrichomonas</taxon>
    </lineage>
</organism>
<dbReference type="SUPFAM" id="SSF48371">
    <property type="entry name" value="ARM repeat"/>
    <property type="match status" value="1"/>
</dbReference>
<reference evidence="1" key="1">
    <citation type="submission" date="2016-10" db="EMBL/GenBank/DDBJ databases">
        <authorList>
            <person name="Benchimol M."/>
            <person name="Almeida L.G."/>
            <person name="Vasconcelos A.T."/>
            <person name="Perreira-Neves A."/>
            <person name="Rosa I.A."/>
            <person name="Tasca T."/>
            <person name="Bogo M.R."/>
            <person name="de Souza W."/>
        </authorList>
    </citation>
    <scope>NUCLEOTIDE SEQUENCE [LARGE SCALE GENOMIC DNA]</scope>
    <source>
        <strain evidence="1">K</strain>
    </source>
</reference>
<name>A0A1J4KHN4_9EUKA</name>
<proteinExistence type="predicted"/>
<dbReference type="InterPro" id="IPR011989">
    <property type="entry name" value="ARM-like"/>
</dbReference>
<evidence type="ECO:0000313" key="1">
    <source>
        <dbReference type="EMBL" id="OHT10881.1"/>
    </source>
</evidence>
<dbReference type="Proteomes" id="UP000179807">
    <property type="component" value="Unassembled WGS sequence"/>
</dbReference>
<evidence type="ECO:0000313" key="2">
    <source>
        <dbReference type="Proteomes" id="UP000179807"/>
    </source>
</evidence>
<dbReference type="Gene3D" id="1.25.10.10">
    <property type="entry name" value="Leucine-rich Repeat Variant"/>
    <property type="match status" value="1"/>
</dbReference>
<dbReference type="GeneID" id="94835635"/>
<keyword evidence="2" id="KW-1185">Reference proteome</keyword>